<dbReference type="GO" id="GO:0016491">
    <property type="term" value="F:oxidoreductase activity"/>
    <property type="evidence" value="ECO:0007669"/>
    <property type="project" value="InterPro"/>
</dbReference>
<dbReference type="PROSITE" id="PS00498">
    <property type="entry name" value="TYROSINASE_2"/>
    <property type="match status" value="1"/>
</dbReference>
<proteinExistence type="predicted"/>
<dbReference type="SUPFAM" id="SSF48056">
    <property type="entry name" value="Di-copper centre-containing domain"/>
    <property type="match status" value="1"/>
</dbReference>
<evidence type="ECO:0000313" key="6">
    <source>
        <dbReference type="Proteomes" id="UP000253664"/>
    </source>
</evidence>
<dbReference type="InterPro" id="IPR008922">
    <property type="entry name" value="Di-copper_centre_dom_sf"/>
</dbReference>
<dbReference type="Proteomes" id="UP000253664">
    <property type="component" value="Unassembled WGS sequence"/>
</dbReference>
<dbReference type="EMBL" id="LKCN02000013">
    <property type="protein sequence ID" value="RCI10190.1"/>
    <property type="molecule type" value="Genomic_DNA"/>
</dbReference>
<dbReference type="OrthoDB" id="6132182at2759"/>
<feature type="domain" description="Tyrosinase copper-binding" evidence="3">
    <location>
        <begin position="108"/>
        <end position="125"/>
    </location>
</feature>
<organism evidence="5 6">
    <name type="scientific">Ophiocordyceps polyrhachis-furcata BCC 54312</name>
    <dbReference type="NCBI Taxonomy" id="1330021"/>
    <lineage>
        <taxon>Eukaryota</taxon>
        <taxon>Fungi</taxon>
        <taxon>Dikarya</taxon>
        <taxon>Ascomycota</taxon>
        <taxon>Pezizomycotina</taxon>
        <taxon>Sordariomycetes</taxon>
        <taxon>Hypocreomycetidae</taxon>
        <taxon>Hypocreales</taxon>
        <taxon>Ophiocordycipitaceae</taxon>
        <taxon>Ophiocordyceps</taxon>
    </lineage>
</organism>
<dbReference type="InterPro" id="IPR050316">
    <property type="entry name" value="Tyrosinase/Hemocyanin"/>
</dbReference>
<gene>
    <name evidence="5" type="ORF">L249_8662</name>
</gene>
<feature type="chain" id="PRO_5016950339" description="Tyrosinase copper-binding domain-containing protein" evidence="2">
    <location>
        <begin position="24"/>
        <end position="555"/>
    </location>
</feature>
<evidence type="ECO:0000313" key="5">
    <source>
        <dbReference type="EMBL" id="RCI10190.1"/>
    </source>
</evidence>
<evidence type="ECO:0000256" key="2">
    <source>
        <dbReference type="SAM" id="SignalP"/>
    </source>
</evidence>
<protein>
    <recommendedName>
        <fullName evidence="3 4">Tyrosinase copper-binding domain-containing protein</fullName>
    </recommendedName>
</protein>
<reference evidence="5 6" key="1">
    <citation type="journal article" date="2015" name="BMC Genomics">
        <title>Insights from the genome of Ophiocordyceps polyrhachis-furcata to pathogenicity and host specificity in insect fungi.</title>
        <authorList>
            <person name="Wichadakul D."/>
            <person name="Kobmoo N."/>
            <person name="Ingsriswang S."/>
            <person name="Tangphatsornruang S."/>
            <person name="Chantasingh D."/>
            <person name="Luangsa-ard J.J."/>
            <person name="Eurwilaichitr L."/>
        </authorList>
    </citation>
    <scope>NUCLEOTIDE SEQUENCE [LARGE SCALE GENOMIC DNA]</scope>
    <source>
        <strain evidence="5 6">BCC 54312</strain>
    </source>
</reference>
<name>A0A367L6Y1_9HYPO</name>
<dbReference type="GO" id="GO:0046872">
    <property type="term" value="F:metal ion binding"/>
    <property type="evidence" value="ECO:0007669"/>
    <property type="project" value="UniProtKB-KW"/>
</dbReference>
<dbReference type="Gene3D" id="1.10.1280.10">
    <property type="entry name" value="Di-copper center containing domain from catechol oxidase"/>
    <property type="match status" value="1"/>
</dbReference>
<keyword evidence="1" id="KW-0479">Metal-binding</keyword>
<comment type="caution">
    <text evidence="5">The sequence shown here is derived from an EMBL/GenBank/DDBJ whole genome shotgun (WGS) entry which is preliminary data.</text>
</comment>
<feature type="non-terminal residue" evidence="5">
    <location>
        <position position="555"/>
    </location>
</feature>
<accession>A0A367L6Y1</accession>
<dbReference type="PANTHER" id="PTHR11474">
    <property type="entry name" value="TYROSINASE FAMILY MEMBER"/>
    <property type="match status" value="1"/>
</dbReference>
<dbReference type="Pfam" id="PF00264">
    <property type="entry name" value="Tyrosinase"/>
    <property type="match status" value="1"/>
</dbReference>
<dbReference type="AlphaFoldDB" id="A0A367L6Y1"/>
<dbReference type="PRINTS" id="PR00092">
    <property type="entry name" value="TYROSINASE"/>
</dbReference>
<evidence type="ECO:0000256" key="1">
    <source>
        <dbReference type="ARBA" id="ARBA00022723"/>
    </source>
</evidence>
<dbReference type="STRING" id="1330021.A0A367L6Y1"/>
<feature type="domain" description="Tyrosinase copper-binding" evidence="4">
    <location>
        <begin position="289"/>
        <end position="300"/>
    </location>
</feature>
<dbReference type="PROSITE" id="PS00497">
    <property type="entry name" value="TYROSINASE_1"/>
    <property type="match status" value="1"/>
</dbReference>
<dbReference type="InterPro" id="IPR002227">
    <property type="entry name" value="Tyrosinase_Cu-bd"/>
</dbReference>
<evidence type="ECO:0000259" key="3">
    <source>
        <dbReference type="PROSITE" id="PS00497"/>
    </source>
</evidence>
<keyword evidence="2" id="KW-0732">Signal</keyword>
<feature type="signal peptide" evidence="2">
    <location>
        <begin position="1"/>
        <end position="23"/>
    </location>
</feature>
<keyword evidence="6" id="KW-1185">Reference proteome</keyword>
<evidence type="ECO:0000259" key="4">
    <source>
        <dbReference type="PROSITE" id="PS00498"/>
    </source>
</evidence>
<sequence length="555" mass="62036">MLPNNIALWLVALGSAAVAPVAADHVAVTGVQGDFRRAVPLRLNINDLQARGGPAWDLYLLSLQAMYETNPSNTESFFQIAGIHGKPYREWNDAGPQESDGWAGYCPHGEKIFLTWHRPYLALYEQTLIKHAKRLAATYPQQVRAQYQQAAENLRIPYWDWAAQQEVPGATVPSRVRVNSPTGSKQIDNPLSTFKYPRSVLSGQFGAWDNRPQIFHCPSPYKYPDSANSNLQSRPYKQWIYDALTRSRSFDEFASPEGGGVGLEQVHNAVHWDASCGGQFLALDYTAFDPLFMMHHCNADRMWALWSAMNPGSVIFNNTYRGGSRFSTPSGSEITPDSPLQPFYQTNGRFHTSRSVSSVKPFGYSYEGLEYWAKSEATMRQDTVRLVNRLYSANSFSSAGMMSSQRPEVRYFVNLELDMGQVPRPCQVNVMVDGKYAGNMVVMSQPGKGIMKGGFSIDKATREAGLNRLPREEAVKKIQAAIKVTIVKGDGSTMSVDKVPSFKLELESINYTPAKSDTGLPKFDNAKMHSVKLPSLLNFFFNYLSCVHPLFFQPP</sequence>
<dbReference type="PANTHER" id="PTHR11474:SF131">
    <property type="entry name" value="TYROSINASE COPPER-BINDING DOMAIN-CONTAINING PROTEIN"/>
    <property type="match status" value="1"/>
</dbReference>